<dbReference type="Gene3D" id="2.60.40.10">
    <property type="entry name" value="Immunoglobulins"/>
    <property type="match status" value="2"/>
</dbReference>
<dbReference type="InterPro" id="IPR003599">
    <property type="entry name" value="Ig_sub"/>
</dbReference>
<dbReference type="GO" id="GO:0004888">
    <property type="term" value="F:transmembrane signaling receptor activity"/>
    <property type="evidence" value="ECO:0007669"/>
    <property type="project" value="TreeGrafter"/>
</dbReference>
<dbReference type="PANTHER" id="PTHR11481">
    <property type="entry name" value="IMMUNOGLOBULIN FC RECEPTOR"/>
    <property type="match status" value="1"/>
</dbReference>
<evidence type="ECO:0000256" key="2">
    <source>
        <dbReference type="ARBA" id="ARBA00023157"/>
    </source>
</evidence>
<proteinExistence type="predicted"/>
<dbReference type="InterPro" id="IPR050488">
    <property type="entry name" value="Ig_Fc_receptor"/>
</dbReference>
<dbReference type="GO" id="GO:0009897">
    <property type="term" value="C:external side of plasma membrane"/>
    <property type="evidence" value="ECO:0007669"/>
    <property type="project" value="TreeGrafter"/>
</dbReference>
<evidence type="ECO:0000256" key="1">
    <source>
        <dbReference type="ARBA" id="ARBA00022729"/>
    </source>
</evidence>
<evidence type="ECO:0000259" key="3">
    <source>
        <dbReference type="PROSITE" id="PS50835"/>
    </source>
</evidence>
<keyword evidence="1" id="KW-0732">Signal</keyword>
<dbReference type="SMART" id="SM00409">
    <property type="entry name" value="IG"/>
    <property type="match status" value="2"/>
</dbReference>
<dbReference type="PROSITE" id="PS50835">
    <property type="entry name" value="IG_LIKE"/>
    <property type="match status" value="1"/>
</dbReference>
<dbReference type="InterPro" id="IPR003598">
    <property type="entry name" value="Ig_sub2"/>
</dbReference>
<sequence>GAPSVTGPLCPPDWLVLQVPAQLLLEGDTVTLRCRGWWNRSVTDLQFYCGDEESRPLSFTWHWGGSGAPLGTGPHLELWHTGDNDSGHYHCRVSNGESVDESVPLNVTVLDWLVLQVPAQPLLEGDTVTLRCRGWWDMSVTGVRFYHGNEDLRRSPNRTELSLSPLQLHHSGQYRCRGWLKIGESWQWQQLAPVTVTVHGEPHPHSLPGSPAWGHSASSGDPQACLQTPITAQAPHPCSGSLIHFWVYHQIPQPYVGTPIFPVNFFYVPPSLLESPSLSPHPSMGHFARAWVNPTPL</sequence>
<protein>
    <recommendedName>
        <fullName evidence="3">Ig-like domain-containing protein</fullName>
    </recommendedName>
</protein>
<reference evidence="4" key="1">
    <citation type="submission" date="2025-08" db="UniProtKB">
        <authorList>
            <consortium name="Ensembl"/>
        </authorList>
    </citation>
    <scope>IDENTIFICATION</scope>
</reference>
<evidence type="ECO:0000313" key="5">
    <source>
        <dbReference type="Proteomes" id="UP000694401"/>
    </source>
</evidence>
<name>A0A8D2PZ48_ZOSLA</name>
<evidence type="ECO:0000313" key="4">
    <source>
        <dbReference type="Ensembl" id="ENSZLMP00000018123.1"/>
    </source>
</evidence>
<dbReference type="SUPFAM" id="SSF48726">
    <property type="entry name" value="Immunoglobulin"/>
    <property type="match status" value="2"/>
</dbReference>
<dbReference type="Proteomes" id="UP000694401">
    <property type="component" value="Unassembled WGS sequence"/>
</dbReference>
<accession>A0A8D2PZ48</accession>
<organism evidence="4 5">
    <name type="scientific">Zosterops lateralis melanops</name>
    <dbReference type="NCBI Taxonomy" id="1220523"/>
    <lineage>
        <taxon>Eukaryota</taxon>
        <taxon>Metazoa</taxon>
        <taxon>Chordata</taxon>
        <taxon>Craniata</taxon>
        <taxon>Vertebrata</taxon>
        <taxon>Euteleostomi</taxon>
        <taxon>Archelosauria</taxon>
        <taxon>Archosauria</taxon>
        <taxon>Dinosauria</taxon>
        <taxon>Saurischia</taxon>
        <taxon>Theropoda</taxon>
        <taxon>Coelurosauria</taxon>
        <taxon>Aves</taxon>
        <taxon>Neognathae</taxon>
        <taxon>Neoaves</taxon>
        <taxon>Telluraves</taxon>
        <taxon>Australaves</taxon>
        <taxon>Passeriformes</taxon>
        <taxon>Sylvioidea</taxon>
        <taxon>Zosteropidae</taxon>
        <taxon>Zosterops</taxon>
    </lineage>
</organism>
<dbReference type="Pfam" id="PF13895">
    <property type="entry name" value="Ig_2"/>
    <property type="match status" value="2"/>
</dbReference>
<dbReference type="PANTHER" id="PTHR11481:SF64">
    <property type="entry name" value="FC RECEPTOR-LIKE PROTEIN 4"/>
    <property type="match status" value="1"/>
</dbReference>
<reference evidence="4" key="2">
    <citation type="submission" date="2025-09" db="UniProtKB">
        <authorList>
            <consortium name="Ensembl"/>
        </authorList>
    </citation>
    <scope>IDENTIFICATION</scope>
</reference>
<dbReference type="SMART" id="SM00408">
    <property type="entry name" value="IGc2"/>
    <property type="match status" value="2"/>
</dbReference>
<keyword evidence="5" id="KW-1185">Reference proteome</keyword>
<dbReference type="InterPro" id="IPR007110">
    <property type="entry name" value="Ig-like_dom"/>
</dbReference>
<dbReference type="InterPro" id="IPR013783">
    <property type="entry name" value="Ig-like_fold"/>
</dbReference>
<feature type="domain" description="Ig-like" evidence="3">
    <location>
        <begin position="12"/>
        <end position="108"/>
    </location>
</feature>
<dbReference type="Ensembl" id="ENSZLMT00000018628.1">
    <property type="protein sequence ID" value="ENSZLMP00000018123.1"/>
    <property type="gene ID" value="ENSZLMG00000012573.1"/>
</dbReference>
<dbReference type="GO" id="GO:0006955">
    <property type="term" value="P:immune response"/>
    <property type="evidence" value="ECO:0007669"/>
    <property type="project" value="TreeGrafter"/>
</dbReference>
<dbReference type="GO" id="GO:0007166">
    <property type="term" value="P:cell surface receptor signaling pathway"/>
    <property type="evidence" value="ECO:0007669"/>
    <property type="project" value="TreeGrafter"/>
</dbReference>
<dbReference type="InterPro" id="IPR036179">
    <property type="entry name" value="Ig-like_dom_sf"/>
</dbReference>
<keyword evidence="2" id="KW-1015">Disulfide bond</keyword>
<dbReference type="AlphaFoldDB" id="A0A8D2PZ48"/>